<organism evidence="2 3">
    <name type="scientific">Penicillium frequentans</name>
    <dbReference type="NCBI Taxonomy" id="3151616"/>
    <lineage>
        <taxon>Eukaryota</taxon>
        <taxon>Fungi</taxon>
        <taxon>Dikarya</taxon>
        <taxon>Ascomycota</taxon>
        <taxon>Pezizomycotina</taxon>
        <taxon>Eurotiomycetes</taxon>
        <taxon>Eurotiomycetidae</taxon>
        <taxon>Eurotiales</taxon>
        <taxon>Aspergillaceae</taxon>
        <taxon>Penicillium</taxon>
    </lineage>
</organism>
<accession>A0AAD6GIM8</accession>
<evidence type="ECO:0000313" key="3">
    <source>
        <dbReference type="Proteomes" id="UP001220324"/>
    </source>
</evidence>
<keyword evidence="3" id="KW-1185">Reference proteome</keyword>
<dbReference type="Proteomes" id="UP001220324">
    <property type="component" value="Unassembled WGS sequence"/>
</dbReference>
<dbReference type="PANTHER" id="PTHR42083">
    <property type="entry name" value="MARVEL DOMAIN-CONTAINING PROTEIN"/>
    <property type="match status" value="1"/>
</dbReference>
<sequence>MAKRTPTTLDQYWHKGGVCGLVSRAAFRTLQFVFAITVAGLYGVDLAYATRTNNTAPTEWVYAEFVAAVSAITCIVHCFVTVVHVAWSAWDGIVFVLWLAQVGVFGTLYSSSVKNKYYQNATLSVPRMRAAVWIDLLNMLLWFATFVLGIAWCCRTRKVTRRVDPCDDAEVALTADVLEQSALDGYKKEAEDLASKHIVEKRVDEANPKALEVELEKQRTDDEDIRKGRVG</sequence>
<feature type="transmembrane region" description="Helical" evidence="1">
    <location>
        <begin position="93"/>
        <end position="111"/>
    </location>
</feature>
<gene>
    <name evidence="2" type="ORF">N7494_004153</name>
</gene>
<feature type="transmembrane region" description="Helical" evidence="1">
    <location>
        <begin position="132"/>
        <end position="152"/>
    </location>
</feature>
<keyword evidence="1" id="KW-1133">Transmembrane helix</keyword>
<evidence type="ECO:0008006" key="4">
    <source>
        <dbReference type="Google" id="ProtNLM"/>
    </source>
</evidence>
<keyword evidence="1" id="KW-0812">Transmembrane</keyword>
<evidence type="ECO:0000256" key="1">
    <source>
        <dbReference type="SAM" id="Phobius"/>
    </source>
</evidence>
<comment type="caution">
    <text evidence="2">The sequence shown here is derived from an EMBL/GenBank/DDBJ whole genome shotgun (WGS) entry which is preliminary data.</text>
</comment>
<evidence type="ECO:0000313" key="2">
    <source>
        <dbReference type="EMBL" id="KAJ5546568.1"/>
    </source>
</evidence>
<feature type="transmembrane region" description="Helical" evidence="1">
    <location>
        <begin position="30"/>
        <end position="49"/>
    </location>
</feature>
<dbReference type="PANTHER" id="PTHR42083:SF1">
    <property type="entry name" value="MARVEL DOMAIN-CONTAINING PROTEIN"/>
    <property type="match status" value="1"/>
</dbReference>
<feature type="transmembrane region" description="Helical" evidence="1">
    <location>
        <begin position="61"/>
        <end position="87"/>
    </location>
</feature>
<reference evidence="2 3" key="1">
    <citation type="journal article" date="2023" name="IMA Fungus">
        <title>Comparative genomic study of the Penicillium genus elucidates a diverse pangenome and 15 lateral gene transfer events.</title>
        <authorList>
            <person name="Petersen C."/>
            <person name="Sorensen T."/>
            <person name="Nielsen M.R."/>
            <person name="Sondergaard T.E."/>
            <person name="Sorensen J.L."/>
            <person name="Fitzpatrick D.A."/>
            <person name="Frisvad J.C."/>
            <person name="Nielsen K.L."/>
        </authorList>
    </citation>
    <scope>NUCLEOTIDE SEQUENCE [LARGE SCALE GENOMIC DNA]</scope>
    <source>
        <strain evidence="2 3">IBT 35679</strain>
    </source>
</reference>
<proteinExistence type="predicted"/>
<name>A0AAD6GIM8_9EURO</name>
<dbReference type="AlphaFoldDB" id="A0AAD6GIM8"/>
<dbReference type="EMBL" id="JAQIZZ010000003">
    <property type="protein sequence ID" value="KAJ5546568.1"/>
    <property type="molecule type" value="Genomic_DNA"/>
</dbReference>
<keyword evidence="1" id="KW-0472">Membrane</keyword>
<protein>
    <recommendedName>
        <fullName evidence="4">MARVEL domain-containing protein</fullName>
    </recommendedName>
</protein>